<dbReference type="EMBL" id="JAZBJZ010000120">
    <property type="protein sequence ID" value="MEE3719241.1"/>
    <property type="molecule type" value="Genomic_DNA"/>
</dbReference>
<dbReference type="InterPro" id="IPR016187">
    <property type="entry name" value="CTDL_fold"/>
</dbReference>
<keyword evidence="7" id="KW-1185">Reference proteome</keyword>
<evidence type="ECO:0000313" key="6">
    <source>
        <dbReference type="EMBL" id="MEE3719241.1"/>
    </source>
</evidence>
<dbReference type="SUPFAM" id="SSF56436">
    <property type="entry name" value="C-type lectin-like"/>
    <property type="match status" value="1"/>
</dbReference>
<organism evidence="6 7">
    <name type="scientific">Tumidithrix elongata BACA0141</name>
    <dbReference type="NCBI Taxonomy" id="2716417"/>
    <lineage>
        <taxon>Bacteria</taxon>
        <taxon>Bacillati</taxon>
        <taxon>Cyanobacteriota</taxon>
        <taxon>Cyanophyceae</taxon>
        <taxon>Pseudanabaenales</taxon>
        <taxon>Pseudanabaenaceae</taxon>
        <taxon>Tumidithrix</taxon>
        <taxon>Tumidithrix elongata</taxon>
    </lineage>
</organism>
<evidence type="ECO:0000256" key="2">
    <source>
        <dbReference type="ARBA" id="ARBA00023004"/>
    </source>
</evidence>
<dbReference type="AlphaFoldDB" id="A0AAW9Q9R2"/>
<comment type="pathway">
    <text evidence="3">Amino-acid biosynthesis; ergothioneine biosynthesis.</text>
</comment>
<evidence type="ECO:0000256" key="1">
    <source>
        <dbReference type="ARBA" id="ARBA00023002"/>
    </source>
</evidence>
<proteinExistence type="predicted"/>
<reference evidence="6" key="1">
    <citation type="submission" date="2024-01" db="EMBL/GenBank/DDBJ databases">
        <title>Bank of Algae and Cyanobacteria of the Azores (BACA) strain genomes.</title>
        <authorList>
            <person name="Luz R."/>
            <person name="Cordeiro R."/>
            <person name="Fonseca A."/>
            <person name="Goncalves V."/>
        </authorList>
    </citation>
    <scope>NUCLEOTIDE SEQUENCE</scope>
    <source>
        <strain evidence="6">BACA0141</strain>
    </source>
</reference>
<feature type="domain" description="Sulfatase-modifying factor enzyme-like" evidence="4">
    <location>
        <begin position="193"/>
        <end position="319"/>
    </location>
</feature>
<sequence>MLTSQSYSPSGQLTKSQVKQWYQQCRQATLSLFEGIDRTTFCRQAHSDFSPIGWHLGHIGFTESVWLLHRTAGLPAIEPPHYLRLFAADGLPKVERDNLPTFEQICDYLNCVRDRVFRYLEDVSPEQFQQQQRLWYWLLQHESQHAETITIVLHLHNLSAQLSAPNLLTEKPRFPKLRFRNSSFCNQDIPNLNDAIEIPAGSFQQGYGGLAALDNESPPHSVYLDTYSIDRYPITRAQYGEFIQSGGYQQSQWWSEAGWQWLQTSLVQGEKIAHPLYWNAWQDSGDSDPVCGISWYEADAYARSVGKRLPTEAEWEKATVYLNLNAERDYPMLGNVWEWTSTLFYPYPHFMPFPYAGYSSAYFDDRHFVLRGGSWATQPWALRPTFRNWYHPHVRQIFAGLRCVQNLS</sequence>
<dbReference type="SUPFAM" id="SSF109854">
    <property type="entry name" value="DinB/YfiT-like putative metalloenzymes"/>
    <property type="match status" value="1"/>
</dbReference>
<dbReference type="Pfam" id="PF12867">
    <property type="entry name" value="DinB_2"/>
    <property type="match status" value="1"/>
</dbReference>
<dbReference type="Proteomes" id="UP001333818">
    <property type="component" value="Unassembled WGS sequence"/>
</dbReference>
<name>A0AAW9Q9R2_9CYAN</name>
<accession>A0AAW9Q9R2</accession>
<keyword evidence="2" id="KW-0408">Iron</keyword>
<dbReference type="PANTHER" id="PTHR23150">
    <property type="entry name" value="SULFATASE MODIFYING FACTOR 1, 2"/>
    <property type="match status" value="1"/>
</dbReference>
<feature type="domain" description="Sulfatase-modifying factor enzyme-like" evidence="4">
    <location>
        <begin position="330"/>
        <end position="404"/>
    </location>
</feature>
<dbReference type="InterPro" id="IPR024775">
    <property type="entry name" value="DinB-like"/>
</dbReference>
<dbReference type="Gene3D" id="3.90.1580.10">
    <property type="entry name" value="paralog of FGE (formylglycine-generating enzyme)"/>
    <property type="match status" value="2"/>
</dbReference>
<evidence type="ECO:0000313" key="7">
    <source>
        <dbReference type="Proteomes" id="UP001333818"/>
    </source>
</evidence>
<dbReference type="InterPro" id="IPR051043">
    <property type="entry name" value="Sulfatase_Mod_Factor_Kinase"/>
</dbReference>
<evidence type="ECO:0000256" key="3">
    <source>
        <dbReference type="ARBA" id="ARBA00037882"/>
    </source>
</evidence>
<gene>
    <name evidence="6" type="ORF">V2H45_21075</name>
</gene>
<feature type="domain" description="DinB-like" evidence="5">
    <location>
        <begin position="23"/>
        <end position="149"/>
    </location>
</feature>
<dbReference type="RefSeq" id="WP_330485678.1">
    <property type="nucleotide sequence ID" value="NZ_JAZBJZ010000120.1"/>
</dbReference>
<evidence type="ECO:0000259" key="5">
    <source>
        <dbReference type="Pfam" id="PF12867"/>
    </source>
</evidence>
<comment type="caution">
    <text evidence="6">The sequence shown here is derived from an EMBL/GenBank/DDBJ whole genome shotgun (WGS) entry which is preliminary data.</text>
</comment>
<keyword evidence="1" id="KW-0560">Oxidoreductase</keyword>
<protein>
    <submittedName>
        <fullName evidence="6">SUMF1/EgtB/PvdO family nonheme iron enzyme</fullName>
    </submittedName>
</protein>
<evidence type="ECO:0000259" key="4">
    <source>
        <dbReference type="Pfam" id="PF03781"/>
    </source>
</evidence>
<dbReference type="Gene3D" id="1.20.120.450">
    <property type="entry name" value="dinb family like domain"/>
    <property type="match status" value="1"/>
</dbReference>
<dbReference type="Pfam" id="PF03781">
    <property type="entry name" value="FGE-sulfatase"/>
    <property type="match status" value="2"/>
</dbReference>
<dbReference type="InterPro" id="IPR005532">
    <property type="entry name" value="SUMF_dom"/>
</dbReference>
<dbReference type="InterPro" id="IPR034660">
    <property type="entry name" value="DinB/YfiT-like"/>
</dbReference>
<dbReference type="PANTHER" id="PTHR23150:SF36">
    <property type="entry name" value="HERCYNINE OXYGENASE"/>
    <property type="match status" value="1"/>
</dbReference>
<dbReference type="InterPro" id="IPR042095">
    <property type="entry name" value="SUMF_sf"/>
</dbReference>